<protein>
    <recommendedName>
        <fullName evidence="3">Bacterial Pleckstrin homology domain-containing protein</fullName>
    </recommendedName>
</protein>
<gene>
    <name evidence="1" type="ORF">SPF06_06985</name>
</gene>
<dbReference type="EMBL" id="JAYGGQ010000004">
    <property type="protein sequence ID" value="MEA5454461.1"/>
    <property type="molecule type" value="Genomic_DNA"/>
</dbReference>
<accession>A0ABU5T5P0</accession>
<dbReference type="Proteomes" id="UP001304769">
    <property type="component" value="Unassembled WGS sequence"/>
</dbReference>
<evidence type="ECO:0008006" key="3">
    <source>
        <dbReference type="Google" id="ProtNLM"/>
    </source>
</evidence>
<keyword evidence="2" id="KW-1185">Reference proteome</keyword>
<comment type="caution">
    <text evidence="1">The sequence shown here is derived from an EMBL/GenBank/DDBJ whole genome shotgun (WGS) entry which is preliminary data.</text>
</comment>
<sequence length="108" mass="11663">MFKKLLGIPEFDGAAEVVRALDGNQPISLGVFDQHIEVVRSPKIGALTTAGSGKTYIPTKAITSVTVIQRFPYKYLVISTAGSITEFRLTNPKDADRALKAISLRIGT</sequence>
<evidence type="ECO:0000313" key="2">
    <source>
        <dbReference type="Proteomes" id="UP001304769"/>
    </source>
</evidence>
<name>A0ABU5T5P0_9MICC</name>
<organism evidence="1 2">
    <name type="scientific">Sinomonas terricola</name>
    <dbReference type="NCBI Taxonomy" id="3110330"/>
    <lineage>
        <taxon>Bacteria</taxon>
        <taxon>Bacillati</taxon>
        <taxon>Actinomycetota</taxon>
        <taxon>Actinomycetes</taxon>
        <taxon>Micrococcales</taxon>
        <taxon>Micrococcaceae</taxon>
        <taxon>Sinomonas</taxon>
    </lineage>
</organism>
<reference evidence="1 2" key="1">
    <citation type="submission" date="2023-12" db="EMBL/GenBank/DDBJ databases">
        <title>Sinomonas terricola sp. nov, isolated from litchi orchard soil in Guangdong, PR China.</title>
        <authorList>
            <person name="Jiaxin W."/>
            <person name="Yang Z."/>
            <person name="Honghui Z."/>
        </authorList>
    </citation>
    <scope>NUCLEOTIDE SEQUENCE [LARGE SCALE GENOMIC DNA]</scope>
    <source>
        <strain evidence="1 2">JGH33</strain>
    </source>
</reference>
<proteinExistence type="predicted"/>
<evidence type="ECO:0000313" key="1">
    <source>
        <dbReference type="EMBL" id="MEA5454461.1"/>
    </source>
</evidence>
<dbReference type="RefSeq" id="WP_323278306.1">
    <property type="nucleotide sequence ID" value="NZ_JAYGGQ010000004.1"/>
</dbReference>